<dbReference type="InterPro" id="IPR019600">
    <property type="entry name" value="Hemin_uptake_protein_HemP"/>
</dbReference>
<evidence type="ECO:0000313" key="1">
    <source>
        <dbReference type="EMBL" id="MDC7717920.1"/>
    </source>
</evidence>
<proteinExistence type="predicted"/>
<accession>A0ABT5J066</accession>
<dbReference type="Gene3D" id="2.10.70.10">
    <property type="entry name" value="Complement Module, domain 1"/>
    <property type="match status" value="1"/>
</dbReference>
<name>A0ABT5J066_9NEIS</name>
<organism evidence="1 2">
    <name type="scientific">Vogesella aquatica</name>
    <dbReference type="NCBI Taxonomy" id="2984206"/>
    <lineage>
        <taxon>Bacteria</taxon>
        <taxon>Pseudomonadati</taxon>
        <taxon>Pseudomonadota</taxon>
        <taxon>Betaproteobacteria</taxon>
        <taxon>Neisseriales</taxon>
        <taxon>Chromobacteriaceae</taxon>
        <taxon>Vogesella</taxon>
    </lineage>
</organism>
<evidence type="ECO:0000313" key="2">
    <source>
        <dbReference type="Proteomes" id="UP001219956"/>
    </source>
</evidence>
<gene>
    <name evidence="1" type="ORF">PQU95_11925</name>
</gene>
<reference evidence="1 2" key="1">
    <citation type="submission" date="2023-01" db="EMBL/GenBank/DDBJ databases">
        <title>Novel species of the genus Vogesella isolated from rivers.</title>
        <authorList>
            <person name="Lu H."/>
        </authorList>
    </citation>
    <scope>NUCLEOTIDE SEQUENCE [LARGE SCALE GENOMIC DNA]</scope>
    <source>
        <strain evidence="1 2">DC21W</strain>
    </source>
</reference>
<keyword evidence="2" id="KW-1185">Reference proteome</keyword>
<dbReference type="RefSeq" id="WP_272752228.1">
    <property type="nucleotide sequence ID" value="NZ_JAQQLF010000014.1"/>
</dbReference>
<comment type="caution">
    <text evidence="1">The sequence shown here is derived from an EMBL/GenBank/DDBJ whole genome shotgun (WGS) entry which is preliminary data.</text>
</comment>
<dbReference type="Proteomes" id="UP001219956">
    <property type="component" value="Unassembled WGS sequence"/>
</dbReference>
<dbReference type="EMBL" id="JAQQLF010000014">
    <property type="protein sequence ID" value="MDC7717920.1"/>
    <property type="molecule type" value="Genomic_DNA"/>
</dbReference>
<dbReference type="Pfam" id="PF10636">
    <property type="entry name" value="hemP"/>
    <property type="match status" value="1"/>
</dbReference>
<protein>
    <submittedName>
        <fullName evidence="1">Hemin uptake protein HemP</fullName>
    </submittedName>
</protein>
<sequence>MNSTPTQTAVADTPSAPALPAELVDIISSDSLFAQRKALLIEHNGQQYRLQITKQNKLILTK</sequence>